<name>A0ABU7UGR5_LELAM</name>
<dbReference type="Gene3D" id="2.40.50.650">
    <property type="match status" value="1"/>
</dbReference>
<evidence type="ECO:0000313" key="2">
    <source>
        <dbReference type="Proteomes" id="UP001335910"/>
    </source>
</evidence>
<gene>
    <name evidence="1" type="ORF">V4839_21970</name>
</gene>
<dbReference type="InterPro" id="IPR044854">
    <property type="entry name" value="IraM/PmrD"/>
</dbReference>
<proteinExistence type="predicted"/>
<comment type="caution">
    <text evidence="1">The sequence shown here is derived from an EMBL/GenBank/DDBJ whole genome shotgun (WGS) entry which is preliminary data.</text>
</comment>
<reference evidence="1 2" key="1">
    <citation type="submission" date="2023-10" db="EMBL/GenBank/DDBJ databases">
        <title>Wastewater isolates of ESBL- and carbapenemase-producing Gram-negative bacteria from New Zealand.</title>
        <authorList>
            <person name="Straub C."/>
            <person name="Weaver L."/>
            <person name="Cornelius A."/>
            <person name="Mcgill E."/>
            <person name="Dyet K."/>
            <person name="White L."/>
            <person name="Pattis I."/>
        </authorList>
    </citation>
    <scope>NUCLEOTIDE SEQUENCE [LARGE SCALE GENOMIC DNA]</scope>
    <source>
        <strain evidence="1 2">ESBL35</strain>
    </source>
</reference>
<dbReference type="Proteomes" id="UP001335910">
    <property type="component" value="Unassembled WGS sequence"/>
</dbReference>
<protein>
    <submittedName>
        <fullName evidence="1">Polymyxin B resistance protein pmrD</fullName>
    </submittedName>
</protein>
<keyword evidence="2" id="KW-1185">Reference proteome</keyword>
<dbReference type="EMBL" id="JAZKLI010000002">
    <property type="protein sequence ID" value="MEE9686108.1"/>
    <property type="molecule type" value="Genomic_DNA"/>
</dbReference>
<evidence type="ECO:0000313" key="1">
    <source>
        <dbReference type="EMBL" id="MEE9686108.1"/>
    </source>
</evidence>
<dbReference type="RefSeq" id="WP_089600242.1">
    <property type="nucleotide sequence ID" value="NZ_JAZKLB010000002.1"/>
</dbReference>
<accession>A0ABU7UGR5</accession>
<organism evidence="1 2">
    <name type="scientific">Lelliottia amnigena</name>
    <name type="common">Enterobacter amnigenus</name>
    <dbReference type="NCBI Taxonomy" id="61646"/>
    <lineage>
        <taxon>Bacteria</taxon>
        <taxon>Pseudomonadati</taxon>
        <taxon>Pseudomonadota</taxon>
        <taxon>Gammaproteobacteria</taxon>
        <taxon>Enterobacterales</taxon>
        <taxon>Enterobacteriaceae</taxon>
        <taxon>Lelliottia</taxon>
    </lineage>
</organism>
<dbReference type="InterPro" id="IPR038679">
    <property type="entry name" value="PmrD_sf"/>
</dbReference>
<sequence>MEWLVIDTVYLRKTGAWVLILHASSLKMMAEVSSDSTIQAGDILSPARDAIYLINKNENQRLKVISASAFSGTHWRFLKRLYENSAAAFSDDVRFGLPQKS</sequence>
<dbReference type="Pfam" id="PF11183">
    <property type="entry name" value="PmrD"/>
    <property type="match status" value="1"/>
</dbReference>